<comment type="subcellular location">
    <subcellularLocation>
        <location evidence="1">Cell membrane</location>
        <topology evidence="1">Multi-pass membrane protein</topology>
    </subcellularLocation>
</comment>
<feature type="transmembrane region" description="Helical" evidence="6">
    <location>
        <begin position="311"/>
        <end position="330"/>
    </location>
</feature>
<dbReference type="Proteomes" id="UP000594586">
    <property type="component" value="Plasmid unnamed"/>
</dbReference>
<name>A0A7T0KPE9_9CORY</name>
<evidence type="ECO:0000256" key="3">
    <source>
        <dbReference type="ARBA" id="ARBA00022692"/>
    </source>
</evidence>
<feature type="transmembrane region" description="Helical" evidence="6">
    <location>
        <begin position="30"/>
        <end position="57"/>
    </location>
</feature>
<feature type="transmembrane region" description="Helical" evidence="6">
    <location>
        <begin position="77"/>
        <end position="110"/>
    </location>
</feature>
<evidence type="ECO:0000256" key="5">
    <source>
        <dbReference type="ARBA" id="ARBA00023136"/>
    </source>
</evidence>
<geneLocation type="plasmid" evidence="8 9">
    <name>unnamed</name>
</geneLocation>
<keyword evidence="5 6" id="KW-0472">Membrane</keyword>
<keyword evidence="3 6" id="KW-0812">Transmembrane</keyword>
<feature type="transmembrane region" description="Helical" evidence="6">
    <location>
        <begin position="131"/>
        <end position="154"/>
    </location>
</feature>
<reference evidence="8 9" key="1">
    <citation type="submission" date="2020-11" db="EMBL/GenBank/DDBJ databases">
        <title>Corynebacterium sp. MC1420.</title>
        <authorList>
            <person name="Zhou J."/>
        </authorList>
    </citation>
    <scope>NUCLEOTIDE SEQUENCE [LARGE SCALE GENOMIC DNA]</scope>
    <source>
        <strain evidence="8 9">MC1420</strain>
        <plasmid evidence="8 9">unnamed</plasmid>
    </source>
</reference>
<evidence type="ECO:0000256" key="4">
    <source>
        <dbReference type="ARBA" id="ARBA00022989"/>
    </source>
</evidence>
<dbReference type="GO" id="GO:0005886">
    <property type="term" value="C:plasma membrane"/>
    <property type="evidence" value="ECO:0007669"/>
    <property type="project" value="UniProtKB-SubCell"/>
</dbReference>
<feature type="transmembrane region" description="Helical" evidence="6">
    <location>
        <begin position="350"/>
        <end position="370"/>
    </location>
</feature>
<protein>
    <submittedName>
        <fullName evidence="8">ABC transporter permease</fullName>
    </submittedName>
</protein>
<evidence type="ECO:0000256" key="1">
    <source>
        <dbReference type="ARBA" id="ARBA00004651"/>
    </source>
</evidence>
<feature type="transmembrane region" description="Helical" evidence="6">
    <location>
        <begin position="182"/>
        <end position="202"/>
    </location>
</feature>
<dbReference type="EMBL" id="CP064956">
    <property type="protein sequence ID" value="QPK84395.1"/>
    <property type="molecule type" value="Genomic_DNA"/>
</dbReference>
<keyword evidence="2" id="KW-1003">Cell membrane</keyword>
<dbReference type="Pfam" id="PF02687">
    <property type="entry name" value="FtsX"/>
    <property type="match status" value="2"/>
</dbReference>
<dbReference type="KEGG" id="cqn:G7Y29_10695"/>
<dbReference type="RefSeq" id="WP_196820224.1">
    <property type="nucleotide sequence ID" value="NZ_CP064956.1"/>
</dbReference>
<organism evidence="8 9">
    <name type="scientific">Corynebacterium qintianiae</name>
    <dbReference type="NCBI Taxonomy" id="2709392"/>
    <lineage>
        <taxon>Bacteria</taxon>
        <taxon>Bacillati</taxon>
        <taxon>Actinomycetota</taxon>
        <taxon>Actinomycetes</taxon>
        <taxon>Mycobacteriales</taxon>
        <taxon>Corynebacteriaceae</taxon>
        <taxon>Corynebacterium</taxon>
    </lineage>
</organism>
<keyword evidence="9" id="KW-1185">Reference proteome</keyword>
<evidence type="ECO:0000313" key="9">
    <source>
        <dbReference type="Proteomes" id="UP000594586"/>
    </source>
</evidence>
<evidence type="ECO:0000256" key="6">
    <source>
        <dbReference type="SAM" id="Phobius"/>
    </source>
</evidence>
<evidence type="ECO:0000259" key="7">
    <source>
        <dbReference type="Pfam" id="PF02687"/>
    </source>
</evidence>
<evidence type="ECO:0000313" key="8">
    <source>
        <dbReference type="EMBL" id="QPK84395.1"/>
    </source>
</evidence>
<dbReference type="InterPro" id="IPR003838">
    <property type="entry name" value="ABC3_permease_C"/>
</dbReference>
<proteinExistence type="predicted"/>
<keyword evidence="4 6" id="KW-1133">Transmembrane helix</keyword>
<accession>A0A7T0KPE9</accession>
<gene>
    <name evidence="8" type="ORF">G7Y29_10695</name>
</gene>
<feature type="transmembrane region" description="Helical" evidence="6">
    <location>
        <begin position="444"/>
        <end position="467"/>
    </location>
</feature>
<feature type="transmembrane region" description="Helical" evidence="6">
    <location>
        <begin position="223"/>
        <end position="240"/>
    </location>
</feature>
<feature type="domain" description="ABC3 transporter permease C-terminal" evidence="7">
    <location>
        <begin position="355"/>
        <end position="462"/>
    </location>
</feature>
<sequence length="478" mass="51426">MSDTRGIGLRWISAASRLLVARLNTQRGELLLFGAGIVAAAVCSTILFTLAGGTWMFYRRYTNPTGLLEELSQDPFFHMVLAFYVGLASCACALVLPSVFTVAIAGAQLGARGREQRLAALRLLGLSSRDVTRMALLDTLLQAVVGVGVGFVVYRATLPLWSGLTFQAVPVRPGEMSLPWDWAGAVAVTLVAVNCLAAAWGLRRVRITPLGVARRTRGPRASLWRLAAFPAILLGCYVFVNTVRVEQNTSVLLVVAAVMVFFLIAVDLIGPWLLQLVTRPVARHAPGAALRLAARRIVNDPRATWRRASNIAVLAFIASSLACAPFSYDLAKNPTRTEQTFMDRAQPDLVSGGIIALGAGFFLTAAHLLITQASATIDRAHQSRALQRMGAPRTFALRTMWLETLLPLMGSATMGGLMGVALAWPMRQQLIASGMNVTGTPWYLLAVLLLGLAIAAGAVAASTPLHYQLLQNDRRSND</sequence>
<feature type="domain" description="ABC3 transporter permease C-terminal" evidence="7">
    <location>
        <begin position="110"/>
        <end position="204"/>
    </location>
</feature>
<dbReference type="AlphaFoldDB" id="A0A7T0KPE9"/>
<evidence type="ECO:0000256" key="2">
    <source>
        <dbReference type="ARBA" id="ARBA00022475"/>
    </source>
</evidence>
<keyword evidence="8" id="KW-0614">Plasmid</keyword>
<feature type="transmembrane region" description="Helical" evidence="6">
    <location>
        <begin position="405"/>
        <end position="424"/>
    </location>
</feature>
<feature type="transmembrane region" description="Helical" evidence="6">
    <location>
        <begin position="252"/>
        <end position="274"/>
    </location>
</feature>